<dbReference type="InterPro" id="IPR023405">
    <property type="entry name" value="Topo_IA_core_domain"/>
</dbReference>
<evidence type="ECO:0000256" key="1">
    <source>
        <dbReference type="ARBA" id="ARBA00000213"/>
    </source>
</evidence>
<dbReference type="NCBIfam" id="TIGR01051">
    <property type="entry name" value="topA_bact"/>
    <property type="match status" value="1"/>
</dbReference>
<dbReference type="GO" id="GO:0006265">
    <property type="term" value="P:DNA topological change"/>
    <property type="evidence" value="ECO:0007669"/>
    <property type="project" value="InterPro"/>
</dbReference>
<protein>
    <recommendedName>
        <fullName evidence="3">DNA topoisomerase</fullName>
        <ecNumber evidence="3">5.6.2.1</ecNumber>
    </recommendedName>
</protein>
<dbReference type="GO" id="GO:0003677">
    <property type="term" value="F:DNA binding"/>
    <property type="evidence" value="ECO:0007669"/>
    <property type="project" value="UniProtKB-UniRule"/>
</dbReference>
<dbReference type="Pfam" id="PF13368">
    <property type="entry name" value="Toprim_C_rpt"/>
    <property type="match status" value="1"/>
</dbReference>
<dbReference type="SMART" id="SM00436">
    <property type="entry name" value="TOP1Bc"/>
    <property type="match status" value="1"/>
</dbReference>
<keyword evidence="7" id="KW-0539">Nucleus</keyword>
<evidence type="ECO:0000256" key="5">
    <source>
        <dbReference type="ARBA" id="ARBA00023125"/>
    </source>
</evidence>
<feature type="domain" description="HMG box" evidence="9">
    <location>
        <begin position="1188"/>
        <end position="1254"/>
    </location>
</feature>
<comment type="similarity">
    <text evidence="2">Belongs to the type IA topoisomerase family.</text>
</comment>
<dbReference type="PANTHER" id="PTHR42785:SF1">
    <property type="entry name" value="DNA TOPOISOMERASE"/>
    <property type="match status" value="1"/>
</dbReference>
<dbReference type="InterPro" id="IPR009071">
    <property type="entry name" value="HMG_box_dom"/>
</dbReference>
<dbReference type="SMART" id="SM00493">
    <property type="entry name" value="TOPRIM"/>
    <property type="match status" value="1"/>
</dbReference>
<comment type="catalytic activity">
    <reaction evidence="1">
        <text>ATP-independent breakage of single-stranded DNA, followed by passage and rejoining.</text>
        <dbReference type="EC" id="5.6.2.1"/>
    </reaction>
</comment>
<feature type="compositionally biased region" description="Basic residues" evidence="8">
    <location>
        <begin position="1263"/>
        <end position="1286"/>
    </location>
</feature>
<dbReference type="Gene3D" id="1.10.460.10">
    <property type="entry name" value="Topoisomerase I, domain 2"/>
    <property type="match status" value="2"/>
</dbReference>
<dbReference type="SUPFAM" id="SSF47095">
    <property type="entry name" value="HMG-box"/>
    <property type="match status" value="3"/>
</dbReference>
<evidence type="ECO:0000256" key="8">
    <source>
        <dbReference type="SAM" id="MobiDB-lite"/>
    </source>
</evidence>
<feature type="DNA-binding region" description="HMG box" evidence="7">
    <location>
        <begin position="1284"/>
        <end position="1346"/>
    </location>
</feature>
<dbReference type="Gene3D" id="1.10.290.10">
    <property type="entry name" value="Topoisomerase I, domain 4"/>
    <property type="match status" value="1"/>
</dbReference>
<dbReference type="InterPro" id="IPR013826">
    <property type="entry name" value="Topo_IA_cen_sub3"/>
</dbReference>
<evidence type="ECO:0000259" key="10">
    <source>
        <dbReference type="PROSITE" id="PS50880"/>
    </source>
</evidence>
<dbReference type="PROSITE" id="PS00396">
    <property type="entry name" value="TOPO_IA_1"/>
    <property type="match status" value="1"/>
</dbReference>
<evidence type="ECO:0000256" key="3">
    <source>
        <dbReference type="ARBA" id="ARBA00012891"/>
    </source>
</evidence>
<dbReference type="EC" id="5.6.2.1" evidence="3"/>
<sequence>MIAVVLPMQSTRRRLFSNALLSGSNAFTRKPSHSTISKYLLSIPSSHERFPLSRSIHFSVTDIGRRRSYTTQEQDVHSTTSLSAAKTNFNTFSLVVQGPPTFSFPKKNKKSQRPFKLVVVESPSKCQTISKILQKYVKDNDLAYDFVLTSSMGHIRNIPQKKSFKGQKIAGIDLENNYSPTYEVIEGKEDMLSKLQELSAAAQQLILATDDDREGEAMAWHLLQVLEGEGNPFINTSDAKGKVAEDKQHPLRVRFTEITKKAIVEAIENPETSLRDNLVEAQQARRILDRLAGFTVSPVLWKKIAPGLSAGRVQSVGMAMTVQRERERLTFQRTEYWGVKANFSAFDDDDAGQLFETNLISINGQVLASGTSDFDPKQSDQLTPSAKNKLHLTEQSAAEFTNLIQTKGDQWSWKIDKITSKERKQKAPVPFITSSLQQEANRRLGLSVSGSMRSAQQLYEKGFISYMRTDSTHLSEDAQNAIREEIIKDLGGPDNYVAATENSGKISSKSSKNKKPDPQAAHEAIRPAVGENGRFLKPELLPLDFDKAAVEVYRLIYQRTVASHMTPQISNQTSISITGLSGDEDETEVLFRTSGSVVVDPGYTRVYPRQADSKAPILPPFEEGQSLSCDSVRGLSHTTQPPARYTEASFIQELEAQGVGRPSTYAGTVKSLRDRCYIGSPINSDANRRGGVKEVSGPAISAQRAAGGEDFTGSKNGRGPLVPSLSAFVVTSLLEKHCEMYVDPTFTAKMEERLDRIANSEVEVSENERVSYLSEFYEGEEGLASKIEYIDNNVDADIARRADLPALAWNSTQNSEDIGLFIGPWGPYVMKTSASKADDDEEKVVKASLPPGMASDISTITLEGLDAVLKTKEQDGLILGQHPEDGRNIRLKVGPYGGYLQWGEDGDDEKSTHTLPREYRSFKKPDLEDMDGESGDTLADMIGLSLEKAIQYVNLPRTVCLMNDLPIVASIGPYGPYLKYNNTFMQLKPKDGDVITIDGDLAQVLVTDGIINKKSKFGAGVLAEIGEKDEAMITVKRGRFGAYINWNQVNAKLPSEYIDDPSELSLEEAWTLIQQKAASSPGKRTKKKTTDIEIPPGPKRPPSSYFLFTAEKRPEVSAAFSSLGEVSKELGRLWSSLSDDEKKPYVEKAAIAKAAYDVEKAQWQKETKQLRRSKKGNTAARGSSMNGPKRPRSAYIFFCKKNRDEVSKDFKKLGDISKELGRRWNDIDAAAKAEYVKMAEDDKHRYTMEMEEGVGSSGTKTKGVSKTKKRKVKVTKKTSKTGKQKRSPSAYMLFCASHRSQIVDENGQKLKLPETTKILAQMWRECDDETRARFVQEAENQKAVLH</sequence>
<evidence type="ECO:0000313" key="13">
    <source>
        <dbReference type="Proteomes" id="UP000291116"/>
    </source>
</evidence>
<dbReference type="InterPro" id="IPR000380">
    <property type="entry name" value="Topo_IA"/>
</dbReference>
<dbReference type="InterPro" id="IPR005733">
    <property type="entry name" value="TopoI_bac-type"/>
</dbReference>
<feature type="region of interest" description="Disordered" evidence="8">
    <location>
        <begin position="1077"/>
        <end position="1096"/>
    </location>
</feature>
<feature type="region of interest" description="Disordered" evidence="8">
    <location>
        <begin position="1250"/>
        <end position="1287"/>
    </location>
</feature>
<gene>
    <name evidence="12" type="ORF">PSNMU_V1.4_AUG-EV-PASAV3_0106300</name>
</gene>
<evidence type="ECO:0000256" key="4">
    <source>
        <dbReference type="ARBA" id="ARBA00023029"/>
    </source>
</evidence>
<dbReference type="EMBL" id="CAACVS010000564">
    <property type="protein sequence ID" value="VEU43595.1"/>
    <property type="molecule type" value="Genomic_DNA"/>
</dbReference>
<dbReference type="InterPro" id="IPR003602">
    <property type="entry name" value="Topo_IA_DNA-bd_dom"/>
</dbReference>
<dbReference type="InterPro" id="IPR013824">
    <property type="entry name" value="Topo_IA_cen_sub1"/>
</dbReference>
<dbReference type="Gene3D" id="3.40.50.140">
    <property type="match status" value="1"/>
</dbReference>
<dbReference type="Gene3D" id="1.10.30.10">
    <property type="entry name" value="High mobility group box domain"/>
    <property type="match status" value="3"/>
</dbReference>
<feature type="domain" description="Toprim" evidence="10">
    <location>
        <begin position="115"/>
        <end position="244"/>
    </location>
</feature>
<dbReference type="PANTHER" id="PTHR42785">
    <property type="entry name" value="DNA TOPOISOMERASE, TYPE IA, CORE"/>
    <property type="match status" value="1"/>
</dbReference>
<dbReference type="InterPro" id="IPR036910">
    <property type="entry name" value="HMG_box_dom_sf"/>
</dbReference>
<dbReference type="PRINTS" id="PR00417">
    <property type="entry name" value="PRTPISMRASEI"/>
</dbReference>
<name>A0A448ZNI2_9STRA</name>
<feature type="domain" description="Topo IA-type catalytic" evidence="11">
    <location>
        <begin position="275"/>
        <end position="779"/>
    </location>
</feature>
<feature type="compositionally biased region" description="Low complexity" evidence="8">
    <location>
        <begin position="1253"/>
        <end position="1262"/>
    </location>
</feature>
<dbReference type="Proteomes" id="UP000291116">
    <property type="component" value="Unassembled WGS sequence"/>
</dbReference>
<dbReference type="InterPro" id="IPR025589">
    <property type="entry name" value="Toprim_C_rpt"/>
</dbReference>
<feature type="domain" description="HMG box" evidence="9">
    <location>
        <begin position="1284"/>
        <end position="1346"/>
    </location>
</feature>
<evidence type="ECO:0000259" key="11">
    <source>
        <dbReference type="PROSITE" id="PS52039"/>
    </source>
</evidence>
<dbReference type="PROSITE" id="PS52039">
    <property type="entry name" value="TOPO_IA_2"/>
    <property type="match status" value="1"/>
</dbReference>
<keyword evidence="6" id="KW-0413">Isomerase</keyword>
<dbReference type="CDD" id="cd00186">
    <property type="entry name" value="TOP1Ac"/>
    <property type="match status" value="1"/>
</dbReference>
<dbReference type="InterPro" id="IPR023406">
    <property type="entry name" value="Topo_IA_AS"/>
</dbReference>
<keyword evidence="5 7" id="KW-0238">DNA-binding</keyword>
<dbReference type="InterPro" id="IPR003601">
    <property type="entry name" value="Topo_IA_2"/>
</dbReference>
<dbReference type="InterPro" id="IPR013497">
    <property type="entry name" value="Topo_IA_cen"/>
</dbReference>
<dbReference type="SMART" id="SM00437">
    <property type="entry name" value="TOP1Ac"/>
    <property type="match status" value="1"/>
</dbReference>
<feature type="region of interest" description="Disordered" evidence="8">
    <location>
        <begin position="498"/>
        <end position="522"/>
    </location>
</feature>
<dbReference type="Pfam" id="PF01751">
    <property type="entry name" value="Toprim"/>
    <property type="match status" value="1"/>
</dbReference>
<evidence type="ECO:0000259" key="9">
    <source>
        <dbReference type="PROSITE" id="PS50118"/>
    </source>
</evidence>
<dbReference type="InterPro" id="IPR013825">
    <property type="entry name" value="Topo_IA_cen_sub2"/>
</dbReference>
<evidence type="ECO:0000313" key="12">
    <source>
        <dbReference type="EMBL" id="VEU43595.1"/>
    </source>
</evidence>
<dbReference type="Pfam" id="PF00505">
    <property type="entry name" value="HMG_box"/>
    <property type="match status" value="3"/>
</dbReference>
<keyword evidence="4" id="KW-0799">Topoisomerase</keyword>
<dbReference type="GO" id="GO:0003917">
    <property type="term" value="F:DNA topoisomerase type I (single strand cut, ATP-independent) activity"/>
    <property type="evidence" value="ECO:0007669"/>
    <property type="project" value="UniProtKB-EC"/>
</dbReference>
<dbReference type="PROSITE" id="PS50118">
    <property type="entry name" value="HMG_BOX_2"/>
    <property type="match status" value="3"/>
</dbReference>
<feature type="DNA-binding region" description="HMG box" evidence="7">
    <location>
        <begin position="1098"/>
        <end position="1164"/>
    </location>
</feature>
<evidence type="ECO:0000256" key="2">
    <source>
        <dbReference type="ARBA" id="ARBA00009446"/>
    </source>
</evidence>
<feature type="domain" description="HMG box" evidence="9">
    <location>
        <begin position="1098"/>
        <end position="1164"/>
    </location>
</feature>
<feature type="region of interest" description="Disordered" evidence="8">
    <location>
        <begin position="1166"/>
        <end position="1189"/>
    </location>
</feature>
<dbReference type="OrthoDB" id="38765at2759"/>
<evidence type="ECO:0000256" key="7">
    <source>
        <dbReference type="PROSITE-ProRule" id="PRU00267"/>
    </source>
</evidence>
<dbReference type="CDD" id="cd00084">
    <property type="entry name" value="HMG-box_SF"/>
    <property type="match status" value="1"/>
</dbReference>
<accession>A0A448ZNI2</accession>
<feature type="DNA-binding region" description="HMG box" evidence="7">
    <location>
        <begin position="1188"/>
        <end position="1254"/>
    </location>
</feature>
<dbReference type="PROSITE" id="PS50880">
    <property type="entry name" value="TOPRIM"/>
    <property type="match status" value="1"/>
</dbReference>
<organism evidence="12 13">
    <name type="scientific">Pseudo-nitzschia multistriata</name>
    <dbReference type="NCBI Taxonomy" id="183589"/>
    <lineage>
        <taxon>Eukaryota</taxon>
        <taxon>Sar</taxon>
        <taxon>Stramenopiles</taxon>
        <taxon>Ochrophyta</taxon>
        <taxon>Bacillariophyta</taxon>
        <taxon>Bacillariophyceae</taxon>
        <taxon>Bacillariophycidae</taxon>
        <taxon>Bacillariales</taxon>
        <taxon>Bacillariaceae</taxon>
        <taxon>Pseudo-nitzschia</taxon>
    </lineage>
</organism>
<dbReference type="Gene3D" id="2.70.20.10">
    <property type="entry name" value="Topoisomerase I, domain 3"/>
    <property type="match status" value="1"/>
</dbReference>
<dbReference type="SMART" id="SM00398">
    <property type="entry name" value="HMG"/>
    <property type="match status" value="3"/>
</dbReference>
<dbReference type="SUPFAM" id="SSF56712">
    <property type="entry name" value="Prokaryotic type I DNA topoisomerase"/>
    <property type="match status" value="1"/>
</dbReference>
<proteinExistence type="inferred from homology"/>
<dbReference type="InterPro" id="IPR006171">
    <property type="entry name" value="TOPRIM_dom"/>
</dbReference>
<keyword evidence="13" id="KW-1185">Reference proteome</keyword>
<dbReference type="Pfam" id="PF01131">
    <property type="entry name" value="Topoisom_bac"/>
    <property type="match status" value="1"/>
</dbReference>
<reference evidence="12 13" key="1">
    <citation type="submission" date="2019-01" db="EMBL/GenBank/DDBJ databases">
        <authorList>
            <person name="Ferrante I. M."/>
        </authorList>
    </citation>
    <scope>NUCLEOTIDE SEQUENCE [LARGE SCALE GENOMIC DNA]</scope>
    <source>
        <strain evidence="12 13">B856</strain>
    </source>
</reference>
<dbReference type="GO" id="GO:0005634">
    <property type="term" value="C:nucleus"/>
    <property type="evidence" value="ECO:0007669"/>
    <property type="project" value="UniProtKB-UniRule"/>
</dbReference>
<evidence type="ECO:0000256" key="6">
    <source>
        <dbReference type="ARBA" id="ARBA00023235"/>
    </source>
</evidence>